<organism evidence="2 3">
    <name type="scientific">Gigaspora margarita</name>
    <dbReference type="NCBI Taxonomy" id="4874"/>
    <lineage>
        <taxon>Eukaryota</taxon>
        <taxon>Fungi</taxon>
        <taxon>Fungi incertae sedis</taxon>
        <taxon>Mucoromycota</taxon>
        <taxon>Glomeromycotina</taxon>
        <taxon>Glomeromycetes</taxon>
        <taxon>Diversisporales</taxon>
        <taxon>Gigasporaceae</taxon>
        <taxon>Gigaspora</taxon>
    </lineage>
</organism>
<comment type="caution">
    <text evidence="2">The sequence shown here is derived from an EMBL/GenBank/DDBJ whole genome shotgun (WGS) entry which is preliminary data.</text>
</comment>
<evidence type="ECO:0000256" key="1">
    <source>
        <dbReference type="SAM" id="MobiDB-lite"/>
    </source>
</evidence>
<protein>
    <submittedName>
        <fullName evidence="2">38434_t:CDS:1</fullName>
    </submittedName>
</protein>
<sequence>MSRISSKIVIGERDSCKAIVLPKDIISQYIQQSDESLKNLHLYGWVMRKSTEVPRTFQVKFDEVRDKNLVVNICEGNLHYKKQVLSNNEVAETSTTQQNLPEYSENSSEEEDNASNISNVSKVDLTTTVKWCGWPINYPQDMVEKLDSTYGFCVSKVITIDDPQCIIAIASTTAKANEVECVVKNNTSLTTIKLQDLKSFMNTHKLKGPWILII</sequence>
<evidence type="ECO:0000313" key="3">
    <source>
        <dbReference type="Proteomes" id="UP000789901"/>
    </source>
</evidence>
<reference evidence="2 3" key="1">
    <citation type="submission" date="2021-06" db="EMBL/GenBank/DDBJ databases">
        <authorList>
            <person name="Kallberg Y."/>
            <person name="Tangrot J."/>
            <person name="Rosling A."/>
        </authorList>
    </citation>
    <scope>NUCLEOTIDE SEQUENCE [LARGE SCALE GENOMIC DNA]</scope>
    <source>
        <strain evidence="2 3">120-4 pot B 10/14</strain>
    </source>
</reference>
<keyword evidence="3" id="KW-1185">Reference proteome</keyword>
<accession>A0ABN7W7U0</accession>
<dbReference type="Proteomes" id="UP000789901">
    <property type="component" value="Unassembled WGS sequence"/>
</dbReference>
<evidence type="ECO:0000313" key="2">
    <source>
        <dbReference type="EMBL" id="CAG8820148.1"/>
    </source>
</evidence>
<gene>
    <name evidence="2" type="ORF">GMARGA_LOCUS27496</name>
</gene>
<feature type="non-terminal residue" evidence="2">
    <location>
        <position position="214"/>
    </location>
</feature>
<name>A0ABN7W7U0_GIGMA</name>
<proteinExistence type="predicted"/>
<feature type="region of interest" description="Disordered" evidence="1">
    <location>
        <begin position="91"/>
        <end position="117"/>
    </location>
</feature>
<dbReference type="EMBL" id="CAJVQB010033699">
    <property type="protein sequence ID" value="CAG8820148.1"/>
    <property type="molecule type" value="Genomic_DNA"/>
</dbReference>